<dbReference type="InterPro" id="IPR029149">
    <property type="entry name" value="Creatin/AminoP/Spt16_N"/>
</dbReference>
<dbReference type="PANTHER" id="PTHR46112">
    <property type="entry name" value="AMINOPEPTIDASE"/>
    <property type="match status" value="1"/>
</dbReference>
<feature type="domain" description="Creatinase N-terminal" evidence="2">
    <location>
        <begin position="41"/>
        <end position="179"/>
    </location>
</feature>
<keyword evidence="3" id="KW-0224">Dipeptidase</keyword>
<dbReference type="InterPro" id="IPR000994">
    <property type="entry name" value="Pept_M24"/>
</dbReference>
<proteinExistence type="predicted"/>
<dbReference type="Pfam" id="PF00557">
    <property type="entry name" value="Peptidase_M24"/>
    <property type="match status" value="1"/>
</dbReference>
<dbReference type="Gene3D" id="3.90.230.10">
    <property type="entry name" value="Creatinase/methionine aminopeptidase superfamily"/>
    <property type="match status" value="1"/>
</dbReference>
<dbReference type="AlphaFoldDB" id="Q0RVR4"/>
<protein>
    <submittedName>
        <fullName evidence="3">Probable Xaa-Pro dipeptidase</fullName>
        <ecNumber evidence="3">3.4.13.9</ecNumber>
    </submittedName>
</protein>
<dbReference type="SUPFAM" id="SSF53092">
    <property type="entry name" value="Creatinase/prolidase N-terminal domain"/>
    <property type="match status" value="1"/>
</dbReference>
<dbReference type="KEGG" id="rha:RHA1_ro10433"/>
<dbReference type="HOGENOM" id="CLU_017266_3_1_11"/>
<dbReference type="GO" id="GO:0102009">
    <property type="term" value="F:proline dipeptidase activity"/>
    <property type="evidence" value="ECO:0007669"/>
    <property type="project" value="UniProtKB-EC"/>
</dbReference>
<dbReference type="InterPro" id="IPR050659">
    <property type="entry name" value="Peptidase_M24B"/>
</dbReference>
<dbReference type="OrthoDB" id="9761809at2"/>
<dbReference type="Gene3D" id="3.40.350.10">
    <property type="entry name" value="Creatinase/prolidase N-terminal domain"/>
    <property type="match status" value="1"/>
</dbReference>
<dbReference type="Pfam" id="PF01321">
    <property type="entry name" value="Creatinase_N"/>
    <property type="match status" value="1"/>
</dbReference>
<feature type="domain" description="Peptidase M24" evidence="1">
    <location>
        <begin position="189"/>
        <end position="376"/>
    </location>
</feature>
<dbReference type="Proteomes" id="UP000008710">
    <property type="component" value="Plasmid pRHL2"/>
</dbReference>
<accession>Q0RVR4</accession>
<keyword evidence="3" id="KW-0378">Hydrolase</keyword>
<dbReference type="InterPro" id="IPR000587">
    <property type="entry name" value="Creatinase_N"/>
</dbReference>
<dbReference type="PANTHER" id="PTHR46112:SF2">
    <property type="entry name" value="XAA-PRO AMINOPEPTIDASE P-RELATED"/>
    <property type="match status" value="1"/>
</dbReference>
<evidence type="ECO:0000313" key="3">
    <source>
        <dbReference type="EMBL" id="ABH00622.1"/>
    </source>
</evidence>
<name>Q0RVR4_RHOJR</name>
<keyword evidence="3" id="KW-0614">Plasmid</keyword>
<dbReference type="CDD" id="cd01066">
    <property type="entry name" value="APP_MetAP"/>
    <property type="match status" value="1"/>
</dbReference>
<dbReference type="EMBL" id="CP000433">
    <property type="protein sequence ID" value="ABH00622.1"/>
    <property type="molecule type" value="Genomic_DNA"/>
</dbReference>
<evidence type="ECO:0000259" key="1">
    <source>
        <dbReference type="Pfam" id="PF00557"/>
    </source>
</evidence>
<reference evidence="4" key="1">
    <citation type="journal article" date="2006" name="Proc. Natl. Acad. Sci. U.S.A.">
        <title>The complete genome of Rhodococcus sp. RHA1 provides insights into a catabolic powerhouse.</title>
        <authorList>
            <person name="McLeod M.P."/>
            <person name="Warren R.L."/>
            <person name="Hsiao W.W.L."/>
            <person name="Araki N."/>
            <person name="Myhre M."/>
            <person name="Fernandes C."/>
            <person name="Miyazawa D."/>
            <person name="Wong W."/>
            <person name="Lillquist A.L."/>
            <person name="Wang D."/>
            <person name="Dosanjh M."/>
            <person name="Hara H."/>
            <person name="Petrescu A."/>
            <person name="Morin R.D."/>
            <person name="Yang G."/>
            <person name="Stott J.M."/>
            <person name="Schein J.E."/>
            <person name="Shin H."/>
            <person name="Smailus D."/>
            <person name="Siddiqui A.S."/>
            <person name="Marra M.A."/>
            <person name="Jones S.J.M."/>
            <person name="Holt R."/>
            <person name="Brinkman F.S.L."/>
            <person name="Miyauchi K."/>
            <person name="Fukuda M."/>
            <person name="Davies J.E."/>
            <person name="Mohn W.W."/>
            <person name="Eltis L.D."/>
        </authorList>
    </citation>
    <scope>NUCLEOTIDE SEQUENCE [LARGE SCALE GENOMIC DNA]</scope>
    <source>
        <strain evidence="4">RHA1</strain>
    </source>
</reference>
<sequence length="411" mass="45799">MTATTNIDNTVSSTNDAVAVRSNENSTDLHIHFTVSEFEERQRRVREALAQNGLDGLLLSNIEDQYWLCGLDTLGFTIFHAMFIGVNGELTHVTRSADVASIDYSSLCTDVRLWEDGYKSSRAAAVKDMLKSHGLEGRRIGLQLDSHGMLPELYLELREHLDGWCELTDASNILRRLRLKKSPQELTYVRRAGEILTQASLAAIEMTRPGAYEGDIIGEMYRTISASDGGNWNFPFGSGQKALLCRPATGRLTVSHNDQVTFEPGASYRHYNVANMFTVYTGPEIDERHIKMQKACVTALDGVQDALRHGNTVGQVFEAHRSALASCGYEHALLRACGYPMGIRWEPTWMDKPMIVRDDPTVLEEGMVYFTHMILTDRSTGLTASLGETAIITTDRPEIVTPVPRQPIINN</sequence>
<dbReference type="RefSeq" id="WP_011600252.1">
    <property type="nucleotide sequence ID" value="NC_008270.1"/>
</dbReference>
<evidence type="ECO:0000259" key="2">
    <source>
        <dbReference type="Pfam" id="PF01321"/>
    </source>
</evidence>
<evidence type="ECO:0000313" key="4">
    <source>
        <dbReference type="Proteomes" id="UP000008710"/>
    </source>
</evidence>
<organism evidence="3 4">
    <name type="scientific">Rhodococcus jostii (strain RHA1)</name>
    <dbReference type="NCBI Taxonomy" id="101510"/>
    <lineage>
        <taxon>Bacteria</taxon>
        <taxon>Bacillati</taxon>
        <taxon>Actinomycetota</taxon>
        <taxon>Actinomycetes</taxon>
        <taxon>Mycobacteriales</taxon>
        <taxon>Nocardiaceae</taxon>
        <taxon>Rhodococcus</taxon>
    </lineage>
</organism>
<dbReference type="InterPro" id="IPR036005">
    <property type="entry name" value="Creatinase/aminopeptidase-like"/>
</dbReference>
<geneLocation type="plasmid" evidence="3 4">
    <name>pRHL2</name>
</geneLocation>
<dbReference type="PATRIC" id="fig|101510.16.peg.8809"/>
<dbReference type="EC" id="3.4.13.9" evidence="3"/>
<keyword evidence="3" id="KW-0645">Protease</keyword>
<gene>
    <name evidence="3" type="ordered locus">RHA1_ro10433</name>
</gene>
<dbReference type="SUPFAM" id="SSF55920">
    <property type="entry name" value="Creatinase/aminopeptidase"/>
    <property type="match status" value="1"/>
</dbReference>